<dbReference type="EMBL" id="AOIS01000016">
    <property type="protein sequence ID" value="ELZ21943.1"/>
    <property type="molecule type" value="Genomic_DNA"/>
</dbReference>
<gene>
    <name evidence="1" type="ORF">C477_04339</name>
</gene>
<reference evidence="1 2" key="1">
    <citation type="journal article" date="2014" name="PLoS Genet.">
        <title>Phylogenetically driven sequencing of extremely halophilic archaea reveals strategies for static and dynamic osmo-response.</title>
        <authorList>
            <person name="Becker E.A."/>
            <person name="Seitzer P.M."/>
            <person name="Tritt A."/>
            <person name="Larsen D."/>
            <person name="Krusor M."/>
            <person name="Yao A.I."/>
            <person name="Wu D."/>
            <person name="Madern D."/>
            <person name="Eisen J.A."/>
            <person name="Darling A.E."/>
            <person name="Facciotti M.T."/>
        </authorList>
    </citation>
    <scope>NUCLEOTIDE SEQUENCE [LARGE SCALE GENOMIC DNA]</scope>
    <source>
        <strain evidence="1 2">JCM 13891</strain>
    </source>
</reference>
<proteinExistence type="predicted"/>
<dbReference type="Proteomes" id="UP000011657">
    <property type="component" value="Unassembled WGS sequence"/>
</dbReference>
<sequence length="152" mass="16695">MDPQRLQAIALVALLSVTLPLSGCLGSSAEYTTSTEEPATGEVFGEVTEIEITKDWSHTMTVEVTYSVNETWIDSDGNVTGPHGNWSKPPTITQVKFNDGTADILEQRRLSADDRRWEDPVVLSEAANQKLQFKATVDGETLDSVNVTVQRK</sequence>
<dbReference type="AlphaFoldDB" id="M0CH46"/>
<name>M0CH46_9EURY</name>
<accession>M0CH46</accession>
<keyword evidence="2" id="KW-1185">Reference proteome</keyword>
<evidence type="ECO:0000313" key="2">
    <source>
        <dbReference type="Proteomes" id="UP000011657"/>
    </source>
</evidence>
<organism evidence="1 2">
    <name type="scientific">Haloterrigena salina JCM 13891</name>
    <dbReference type="NCBI Taxonomy" id="1227488"/>
    <lineage>
        <taxon>Archaea</taxon>
        <taxon>Methanobacteriati</taxon>
        <taxon>Methanobacteriota</taxon>
        <taxon>Stenosarchaea group</taxon>
        <taxon>Halobacteria</taxon>
        <taxon>Halobacteriales</taxon>
        <taxon>Natrialbaceae</taxon>
        <taxon>Haloterrigena</taxon>
    </lineage>
</organism>
<dbReference type="RefSeq" id="WP_008893199.1">
    <property type="nucleotide sequence ID" value="NZ_AOIS01000016.1"/>
</dbReference>
<protein>
    <submittedName>
        <fullName evidence="1">Uncharacterized protein</fullName>
    </submittedName>
</protein>
<evidence type="ECO:0000313" key="1">
    <source>
        <dbReference type="EMBL" id="ELZ21943.1"/>
    </source>
</evidence>
<dbReference type="STRING" id="1227488.C477_04339"/>
<dbReference type="OrthoDB" id="374360at2157"/>
<comment type="caution">
    <text evidence="1">The sequence shown here is derived from an EMBL/GenBank/DDBJ whole genome shotgun (WGS) entry which is preliminary data.</text>
</comment>